<feature type="transmembrane region" description="Helical" evidence="8">
    <location>
        <begin position="21"/>
        <end position="45"/>
    </location>
</feature>
<reference evidence="9" key="1">
    <citation type="submission" date="2020-10" db="EMBL/GenBank/DDBJ databases">
        <title>Diversity and distribution of actinomycetes associated with coral in the coast of Hainan.</title>
        <authorList>
            <person name="Li F."/>
        </authorList>
    </citation>
    <scope>NUCLEOTIDE SEQUENCE</scope>
    <source>
        <strain evidence="9">HNM0983</strain>
    </source>
</reference>
<feature type="transmembrane region" description="Helical" evidence="8">
    <location>
        <begin position="398"/>
        <end position="419"/>
    </location>
</feature>
<feature type="transmembrane region" description="Helical" evidence="8">
    <location>
        <begin position="325"/>
        <end position="353"/>
    </location>
</feature>
<evidence type="ECO:0000313" key="10">
    <source>
        <dbReference type="Proteomes" id="UP000598360"/>
    </source>
</evidence>
<evidence type="ECO:0000256" key="5">
    <source>
        <dbReference type="ARBA" id="ARBA00022984"/>
    </source>
</evidence>
<keyword evidence="7 8" id="KW-0472">Membrane</keyword>
<evidence type="ECO:0000313" key="9">
    <source>
        <dbReference type="EMBL" id="MBE9373841.1"/>
    </source>
</evidence>
<dbReference type="RefSeq" id="WP_193927268.1">
    <property type="nucleotide sequence ID" value="NZ_JADEYC010000007.1"/>
</dbReference>
<feature type="transmembrane region" description="Helical" evidence="8">
    <location>
        <begin position="174"/>
        <end position="193"/>
    </location>
</feature>
<feature type="transmembrane region" description="Helical" evidence="8">
    <location>
        <begin position="205"/>
        <end position="228"/>
    </location>
</feature>
<feature type="transmembrane region" description="Helical" evidence="8">
    <location>
        <begin position="96"/>
        <end position="119"/>
    </location>
</feature>
<evidence type="ECO:0000256" key="1">
    <source>
        <dbReference type="ARBA" id="ARBA00004651"/>
    </source>
</evidence>
<dbReference type="Proteomes" id="UP000598360">
    <property type="component" value="Unassembled WGS sequence"/>
</dbReference>
<protein>
    <submittedName>
        <fullName evidence="9">Murein biosynthesis integral membrane protein MurJ</fullName>
    </submittedName>
</protein>
<keyword evidence="5" id="KW-0573">Peptidoglycan synthesis</keyword>
<organism evidence="9 10">
    <name type="scientific">Saccharopolyspora montiporae</name>
    <dbReference type="NCBI Taxonomy" id="2781240"/>
    <lineage>
        <taxon>Bacteria</taxon>
        <taxon>Bacillati</taxon>
        <taxon>Actinomycetota</taxon>
        <taxon>Actinomycetes</taxon>
        <taxon>Pseudonocardiales</taxon>
        <taxon>Pseudonocardiaceae</taxon>
        <taxon>Saccharopolyspora</taxon>
    </lineage>
</organism>
<dbReference type="PRINTS" id="PR01806">
    <property type="entry name" value="VIRFACTRMVIN"/>
</dbReference>
<keyword evidence="10" id="KW-1185">Reference proteome</keyword>
<sequence>MQDVQQERAAPVSARRATGSMAVAALVSKITGFLRTVVIVWVLGFSVAADAYNAAGSMPNQVYELLVGGVLTSVLVPLLVRARADDPDGGELYAQRLFTMTTCALLLVTVLAVLGAPVLTSVLVDESTGRADPGLTTAFAYLLLPQILFYGWSALFGATLNAREVFGPPAWAPVLNNVILIAAFGLYLAPGLLSLDPLQLSATDVLVLGAGSTLGVAVQAVALVPALLRSGFRFRWRWGWDPRFREFSGLAAWTVAYALLAQLGVLAVINVTTAHGGLTTYNTVWLLVQLPYGVLGYALVTAILPRMSRAAADGDLPRLGRDLSLATRLSAVVMLPVTALLVVLGATLATALFSVGHGASDAGTVGTALVAGAFGVLPYAVTLLQLRVFYALKDARTPALIMLLIVAVKVALTMLSPVLLPAHQVVHGVVFANSCSFVVGWVAGELCLRARLGGARRDVAPALARSAAAAAAAGACALAVRWALPDSPAWAWPCLAAASVCGLAAAWLVLLLTRSPELRQLPVPLLRGSQRR</sequence>
<dbReference type="EMBL" id="JADEYC010000007">
    <property type="protein sequence ID" value="MBE9373841.1"/>
    <property type="molecule type" value="Genomic_DNA"/>
</dbReference>
<dbReference type="GO" id="GO:0005886">
    <property type="term" value="C:plasma membrane"/>
    <property type="evidence" value="ECO:0007669"/>
    <property type="project" value="UniProtKB-SubCell"/>
</dbReference>
<dbReference type="InterPro" id="IPR004268">
    <property type="entry name" value="MurJ"/>
</dbReference>
<feature type="transmembrane region" description="Helical" evidence="8">
    <location>
        <begin position="490"/>
        <end position="512"/>
    </location>
</feature>
<dbReference type="AlphaFoldDB" id="A0A929B9D8"/>
<dbReference type="Pfam" id="PF03023">
    <property type="entry name" value="MurJ"/>
    <property type="match status" value="1"/>
</dbReference>
<dbReference type="GO" id="GO:0008360">
    <property type="term" value="P:regulation of cell shape"/>
    <property type="evidence" value="ECO:0007669"/>
    <property type="project" value="UniProtKB-KW"/>
</dbReference>
<comment type="caution">
    <text evidence="9">The sequence shown here is derived from an EMBL/GenBank/DDBJ whole genome shotgun (WGS) entry which is preliminary data.</text>
</comment>
<evidence type="ECO:0000256" key="6">
    <source>
        <dbReference type="ARBA" id="ARBA00022989"/>
    </source>
</evidence>
<dbReference type="CDD" id="cd13123">
    <property type="entry name" value="MATE_MurJ_like"/>
    <property type="match status" value="1"/>
</dbReference>
<keyword evidence="3 8" id="KW-0812">Transmembrane</keyword>
<feature type="transmembrane region" description="Helical" evidence="8">
    <location>
        <begin position="284"/>
        <end position="304"/>
    </location>
</feature>
<keyword evidence="2" id="KW-1003">Cell membrane</keyword>
<dbReference type="GO" id="GO:0034204">
    <property type="term" value="P:lipid translocation"/>
    <property type="evidence" value="ECO:0007669"/>
    <property type="project" value="TreeGrafter"/>
</dbReference>
<evidence type="ECO:0000256" key="8">
    <source>
        <dbReference type="SAM" id="Phobius"/>
    </source>
</evidence>
<dbReference type="GO" id="GO:0015648">
    <property type="term" value="F:lipid-linked peptidoglycan transporter activity"/>
    <property type="evidence" value="ECO:0007669"/>
    <property type="project" value="TreeGrafter"/>
</dbReference>
<feature type="transmembrane region" description="Helical" evidence="8">
    <location>
        <begin position="425"/>
        <end position="443"/>
    </location>
</feature>
<feature type="transmembrane region" description="Helical" evidence="8">
    <location>
        <begin position="139"/>
        <end position="162"/>
    </location>
</feature>
<dbReference type="InterPro" id="IPR051050">
    <property type="entry name" value="Lipid_II_flippase_MurJ/MviN"/>
</dbReference>
<name>A0A929B9D8_9PSEU</name>
<feature type="transmembrane region" description="Helical" evidence="8">
    <location>
        <begin position="65"/>
        <end position="84"/>
    </location>
</feature>
<evidence type="ECO:0000256" key="3">
    <source>
        <dbReference type="ARBA" id="ARBA00022692"/>
    </source>
</evidence>
<evidence type="ECO:0000256" key="4">
    <source>
        <dbReference type="ARBA" id="ARBA00022960"/>
    </source>
</evidence>
<evidence type="ECO:0000256" key="7">
    <source>
        <dbReference type="ARBA" id="ARBA00023136"/>
    </source>
</evidence>
<accession>A0A929B9D8</accession>
<keyword evidence="6 8" id="KW-1133">Transmembrane helix</keyword>
<feature type="transmembrane region" description="Helical" evidence="8">
    <location>
        <begin position="249"/>
        <end position="272"/>
    </location>
</feature>
<dbReference type="PANTHER" id="PTHR47019">
    <property type="entry name" value="LIPID II FLIPPASE MURJ"/>
    <property type="match status" value="1"/>
</dbReference>
<dbReference type="PANTHER" id="PTHR47019:SF1">
    <property type="entry name" value="LIPID II FLIPPASE MURJ"/>
    <property type="match status" value="1"/>
</dbReference>
<feature type="transmembrane region" description="Helical" evidence="8">
    <location>
        <begin position="365"/>
        <end position="386"/>
    </location>
</feature>
<gene>
    <name evidence="9" type="primary">murJ</name>
    <name evidence="9" type="ORF">IQ251_05190</name>
</gene>
<dbReference type="GO" id="GO:0009252">
    <property type="term" value="P:peptidoglycan biosynthetic process"/>
    <property type="evidence" value="ECO:0007669"/>
    <property type="project" value="UniProtKB-KW"/>
</dbReference>
<keyword evidence="4" id="KW-0133">Cell shape</keyword>
<evidence type="ECO:0000256" key="2">
    <source>
        <dbReference type="ARBA" id="ARBA00022475"/>
    </source>
</evidence>
<proteinExistence type="predicted"/>
<feature type="transmembrane region" description="Helical" evidence="8">
    <location>
        <begin position="463"/>
        <end position="484"/>
    </location>
</feature>
<dbReference type="NCBIfam" id="TIGR01695">
    <property type="entry name" value="murJ_mviN"/>
    <property type="match status" value="1"/>
</dbReference>
<comment type="subcellular location">
    <subcellularLocation>
        <location evidence="1">Cell membrane</location>
        <topology evidence="1">Multi-pass membrane protein</topology>
    </subcellularLocation>
</comment>